<sequence length="119" mass="13747">MHELFVPREAWVLSGSMLEWGGSVLAQCDAFVFLTLDPQERLRRLEARESVRREGQEIDQVAWTEFRDWAVGYDDPSFTGRSRAGHEQWLSRQAHPVLHLDSAQSIELLVDAVLSWDPR</sequence>
<accession>A0ABW0FJK4</accession>
<evidence type="ECO:0008006" key="3">
    <source>
        <dbReference type="Google" id="ProtNLM"/>
    </source>
</evidence>
<protein>
    <recommendedName>
        <fullName evidence="3">AAA domain-containing protein</fullName>
    </recommendedName>
</protein>
<proteinExistence type="predicted"/>
<evidence type="ECO:0000313" key="1">
    <source>
        <dbReference type="EMBL" id="MFC5298909.1"/>
    </source>
</evidence>
<dbReference type="SUPFAM" id="SSF52540">
    <property type="entry name" value="P-loop containing nucleoside triphosphate hydrolases"/>
    <property type="match status" value="1"/>
</dbReference>
<comment type="caution">
    <text evidence="1">The sequence shown here is derived from an EMBL/GenBank/DDBJ whole genome shotgun (WGS) entry which is preliminary data.</text>
</comment>
<dbReference type="PANTHER" id="PTHR37816:SF2">
    <property type="entry name" value="DNA TOPOLOGY MODULATION PROTEIN FLAR-RELATED PROTEIN"/>
    <property type="match status" value="1"/>
</dbReference>
<keyword evidence="2" id="KW-1185">Reference proteome</keyword>
<dbReference type="PANTHER" id="PTHR37816">
    <property type="entry name" value="YALI0E33011P"/>
    <property type="match status" value="1"/>
</dbReference>
<dbReference type="Proteomes" id="UP001595937">
    <property type="component" value="Unassembled WGS sequence"/>
</dbReference>
<dbReference type="InterPro" id="IPR052922">
    <property type="entry name" value="Cytidylate_Kinase-2"/>
</dbReference>
<dbReference type="RefSeq" id="WP_343926627.1">
    <property type="nucleotide sequence ID" value="NZ_BAAAIR010000105.1"/>
</dbReference>
<organism evidence="1 2">
    <name type="scientific">Brachybacterium tyrofermentans</name>
    <dbReference type="NCBI Taxonomy" id="47848"/>
    <lineage>
        <taxon>Bacteria</taxon>
        <taxon>Bacillati</taxon>
        <taxon>Actinomycetota</taxon>
        <taxon>Actinomycetes</taxon>
        <taxon>Micrococcales</taxon>
        <taxon>Dermabacteraceae</taxon>
        <taxon>Brachybacterium</taxon>
    </lineage>
</organism>
<reference evidence="2" key="1">
    <citation type="journal article" date="2019" name="Int. J. Syst. Evol. Microbiol.">
        <title>The Global Catalogue of Microorganisms (GCM) 10K type strain sequencing project: providing services to taxonomists for standard genome sequencing and annotation.</title>
        <authorList>
            <consortium name="The Broad Institute Genomics Platform"/>
            <consortium name="The Broad Institute Genome Sequencing Center for Infectious Disease"/>
            <person name="Wu L."/>
            <person name="Ma J."/>
        </authorList>
    </citation>
    <scope>NUCLEOTIDE SEQUENCE [LARGE SCALE GENOMIC DNA]</scope>
    <source>
        <strain evidence="2">CGMCC 1.16455</strain>
    </source>
</reference>
<dbReference type="EMBL" id="JBHSLN010000084">
    <property type="protein sequence ID" value="MFC5298909.1"/>
    <property type="molecule type" value="Genomic_DNA"/>
</dbReference>
<dbReference type="InterPro" id="IPR027417">
    <property type="entry name" value="P-loop_NTPase"/>
</dbReference>
<dbReference type="GeneID" id="303299356"/>
<evidence type="ECO:0000313" key="2">
    <source>
        <dbReference type="Proteomes" id="UP001595937"/>
    </source>
</evidence>
<name>A0ABW0FJK4_9MICO</name>
<gene>
    <name evidence="1" type="ORF">ACFPK8_15460</name>
</gene>